<dbReference type="Pfam" id="PF12775">
    <property type="entry name" value="AAA_7"/>
    <property type="match status" value="1"/>
</dbReference>
<dbReference type="CDD" id="cd00200">
    <property type="entry name" value="WD40"/>
    <property type="match status" value="1"/>
</dbReference>
<dbReference type="FunFam" id="1.20.920.20:FF:000004">
    <property type="entry name" value="Dynein axonemal heavy chain 5"/>
    <property type="match status" value="1"/>
</dbReference>
<dbReference type="FunFam" id="3.40.50.300:FF:000320">
    <property type="entry name" value="Dynein, axonemal, heavy chain 5"/>
    <property type="match status" value="1"/>
</dbReference>
<evidence type="ECO:0000256" key="6">
    <source>
        <dbReference type="ARBA" id="ARBA00022701"/>
    </source>
</evidence>
<dbReference type="InterPro" id="IPR041658">
    <property type="entry name" value="AAA_lid_11"/>
</dbReference>
<dbReference type="InterPro" id="IPR016346">
    <property type="entry name" value="G-protein_beta_1-5"/>
</dbReference>
<keyword evidence="8" id="KW-0547">Nucleotide-binding</keyword>
<dbReference type="PROSITE" id="PS50294">
    <property type="entry name" value="WD_REPEATS_REGION"/>
    <property type="match status" value="4"/>
</dbReference>
<protein>
    <recommendedName>
        <fullName evidence="20">AAA+ ATPase domain-containing protein</fullName>
    </recommendedName>
</protein>
<dbReference type="GO" id="GO:0051959">
    <property type="term" value="F:dynein light intermediate chain binding"/>
    <property type="evidence" value="ECO:0007669"/>
    <property type="project" value="InterPro"/>
</dbReference>
<dbReference type="InterPro" id="IPR003593">
    <property type="entry name" value="AAA+_ATPase"/>
</dbReference>
<dbReference type="FunFam" id="1.20.920.30:FF:000004">
    <property type="entry name" value="Dynein axonemal heavy chain 5"/>
    <property type="match status" value="1"/>
</dbReference>
<dbReference type="PROSITE" id="PS50082">
    <property type="entry name" value="WD_REPEATS_2"/>
    <property type="match status" value="6"/>
</dbReference>
<evidence type="ECO:0000256" key="18">
    <source>
        <dbReference type="SAM" id="Coils"/>
    </source>
</evidence>
<feature type="compositionally biased region" description="Polar residues" evidence="19">
    <location>
        <begin position="1025"/>
        <end position="1047"/>
    </location>
</feature>
<dbReference type="GO" id="GO:0005524">
    <property type="term" value="F:ATP binding"/>
    <property type="evidence" value="ECO:0007669"/>
    <property type="project" value="UniProtKB-KW"/>
</dbReference>
<dbReference type="InterPro" id="IPR035699">
    <property type="entry name" value="AAA_6"/>
</dbReference>
<feature type="coiled-coil region" evidence="18">
    <location>
        <begin position="3326"/>
        <end position="3367"/>
    </location>
</feature>
<dbReference type="SMART" id="SM00320">
    <property type="entry name" value="WD40"/>
    <property type="match status" value="7"/>
</dbReference>
<dbReference type="Gene3D" id="3.40.50.300">
    <property type="entry name" value="P-loop containing nucleotide triphosphate hydrolases"/>
    <property type="match status" value="5"/>
</dbReference>
<evidence type="ECO:0000256" key="10">
    <source>
        <dbReference type="ARBA" id="ARBA00023017"/>
    </source>
</evidence>
<dbReference type="InterPro" id="IPR035706">
    <property type="entry name" value="AAA_9"/>
</dbReference>
<dbReference type="Gene3D" id="6.10.140.1060">
    <property type="match status" value="1"/>
</dbReference>
<keyword evidence="4" id="KW-0963">Cytoplasm</keyword>
<dbReference type="Gene3D" id="3.10.490.20">
    <property type="match status" value="1"/>
</dbReference>
<dbReference type="FunFam" id="1.10.287.2620:FF:000003">
    <property type="entry name" value="Dynein, axonemal, heavy chain 5"/>
    <property type="match status" value="1"/>
</dbReference>
<dbReference type="PANTHER" id="PTHR46532">
    <property type="entry name" value="MALE FERTILITY FACTOR KL5"/>
    <property type="match status" value="1"/>
</dbReference>
<keyword evidence="7" id="KW-0677">Repeat</keyword>
<dbReference type="InterPro" id="IPR041589">
    <property type="entry name" value="DNAH3_AAA_lid_1"/>
</dbReference>
<feature type="repeat" description="WD" evidence="17">
    <location>
        <begin position="4955"/>
        <end position="4996"/>
    </location>
</feature>
<gene>
    <name evidence="21" type="ORF">GHT06_015911</name>
</gene>
<dbReference type="FunFam" id="3.40.50.300:FF:000049">
    <property type="entry name" value="Dynein, axonemal, heavy chain 5"/>
    <property type="match status" value="1"/>
</dbReference>
<dbReference type="InterPro" id="IPR043157">
    <property type="entry name" value="Dynein_AAA1S"/>
</dbReference>
<dbReference type="Gene3D" id="1.20.1270.280">
    <property type="match status" value="1"/>
</dbReference>
<dbReference type="Gene3D" id="3.20.180.20">
    <property type="entry name" value="Dynein heavy chain, N-terminal domain 2"/>
    <property type="match status" value="1"/>
</dbReference>
<dbReference type="Gene3D" id="1.10.8.720">
    <property type="entry name" value="Region D6 of dynein motor"/>
    <property type="match status" value="1"/>
</dbReference>
<evidence type="ECO:0000256" key="11">
    <source>
        <dbReference type="ARBA" id="ARBA00023054"/>
    </source>
</evidence>
<evidence type="ECO:0000256" key="12">
    <source>
        <dbReference type="ARBA" id="ARBA00023069"/>
    </source>
</evidence>
<keyword evidence="5 17" id="KW-0853">WD repeat</keyword>
<dbReference type="InterPro" id="IPR041466">
    <property type="entry name" value="Dynein_AAA5_ext"/>
</dbReference>
<dbReference type="Pfam" id="PF08385">
    <property type="entry name" value="DHC_N1"/>
    <property type="match status" value="1"/>
</dbReference>
<sequence>MVSLQSLTFDPSVPDYRYDFLFHWAAESCSITKQDVIDSLLQEIWVRNIHDFVLKDTKRTVLLFYQAFQDQNLKSRVEKSNRLVAPNKTLVVVSEERKYPLDGIAVYYFKLNVKKMLTEDNVHRDLMVGMCDAMDEELLSNFIQLLQHVYRPALESLLFFADEGPEKTRVYEEVLMAIQSLFSSLKVSENILKHDNTLLAQRQVDLDLPNESKKRADFMRHPDTVAKAEKLATDWLSMIERENCESEMLRRDCDDDSPRDEIEYWKTRSTRLNLIQQQFNSTQVALVVQCLNVNRSKLMKRWVEALRKLTHCCHEANNNTLYLSDFENHCKTLYVWDPIRLLPTINQLLSTVRLICCVSLYYNTSERITSLLVKITNELIRSCRRHITSHGRETVWSRPASVVKPLLQDCLNLHTAYRNAYANMKQDLESYQKSVQQSQQNQPQAKEQSTLTCSEHSVFGKFDAFCARLRKILRLYDVIDKHENLLKSRMEGLLQEEEVMDEILRRYHAAVKDITSRPYDYLNHRMLGFDQHMSEFEARLNDLKLYVGSYLERAYDPVWETAQAMRFLQKFQRIGRVIPVVAMEIKHNRILNQLLADMDRLGRVLVKFGEEPPIPKNFSPTTGKMMWCASLQRCLELRLEEHAPILHSETGRQVFRKYKNLLVTIVQLGNNHLRSWTLLSQTEVENCLSQNILTPNVENPQLFSVNFNPKITSLFQEVHCAFQAGLRVPASAIFIFSRKGLLLKMKDEAQYLVENHKLLLDSIDTELKPLLCCHVHQLYLTLRPASVALSWNIKQSKWGRFFNQCRKSMVKFKLLCQRLEDIRINQLERVLESLRYFTLCPESGRDKTWMPEEFIEAVKDACRKATSEIQQRNWLLENGVFELIDLIRVKDVMKFFEIPTEAIAAQVESKGRTSYPSSAKTPRPKSIGSERKKAEENPDSSRFTTKSPPAFRQNGERSATKRRPSNGETSRGLPPLNPLGSASKPPPAPIKPTQTRTKLPKLNSKKTSQTKEQKSQPTSLPPLSARSNSSLTSAGQDYSSRKNSVISNEGREEPNVVLVADYGFLVVQLEKAIIEWKKLYSKRILQVIVTWLRSQIDQMRYSVVPPPNHKTTVVQQHHSALFLLHSQLNNTAIEITPSLDDIQDVIHTAGKIMLCVAKGIKRWQYRSAIESRSNLMSAVRHNIFVSVSENKEVVKGLNLLSTCLIHVKSTCGEQLRQWENLCKEICCFNRRTVVKNFVNKNPTVWDWDQQLRQFRQLEDVVESQKSLLEFGPIHVSTTKMQATLLQEIQEWMEAYTTVLYRRTLRDMERLMVVFGLLDRKLDRKIRDLEDTRISMDCLRDIRIQEVEFEMAIELVEEAIGIMMKFHVPLTEEDVERVDAVRITWHRLQQRSLDHHCHLVAIQPSFRQELLDNLTQFRIDCTQFCADYDVDGPMIQGLTPREASDRLLLFQNRFDALWRRLTSYEGGAELFGLLMPDVPELNRIRKELNLLQKLYRLYNDVIDRVAAYHDISWNSVNIEDINNELIEFQNRCRKLPKGLKEWPAFGALKRTIDEFSDLCPLLELMTNKAMKPRHWVRMTEITGHVFHVELEGFCLRQVVEAPLLQHKEDVEDVCISALKEKDIEAKLRQVTNDWTTNQLTFTTFKNRGELLLRGDSAAELISMLEDSLMVLSSLLSNRYNVPFRKQIQKWVTDLSNTNEILERWLMVQNLWVYLEAVFVGGDIAKQLPKEAKRFHKIDKSWQRMMARAHETSNVVICCVGDETLSQLLPHLQDELELCQKSLSGYLEKKRLSFPRFFFVSDPALLEILGQASDSHTIQSHLLSIFDNTACVKFHDQEYDKILAIVSTEGESIALEQPVRAEGSVEIWLMRLLQEAHRSLHSIIRLASQAIQNTEFNLLEFLAAFPSQVGILGLQMLWTRDAESALAQCRYDRKVMQETNAKFLEVLNTLIEQTTKNLDRLERIKFETLITIHVHQRDIFDQLCRSGVRSITDFEWIKQFRFYFRAEHDEMAISITDVSFTYQNEFLGCTERLVITPLTDRCYITLAQALHMSMGGCPSGPAGTGKTETTKDMGKTLGKYVVVFNCSDQMDFRGLGRIYKGLAQSGAWGCFDEFNRIELAVLSVAAQQVAVVLACKREKRKQLVFTDGDTIEMNSEFGIFLTMNPGYAGRQQLPENLKNQFRFVSMMVPDRQIIIRVKLASCGFLENITLARKFYTLYKLCEEQLTKQVHYDFGLRNILSVLRTLGATKRGNVRDSESMIVMRVLRDMNLSKLVDEDEPLFMSLIGDLFPTTALEKTNYAELENAIREQVKAAGLIMHPPWLLKLIQLYETQLVRHGIMTLGPTGSGKTACIQILMKSLSACGQPHRELRMNPKAISAAQMFGRLDVATNDWTDGIFSALWRKTLRTKRGEHIWLVLDGPVDSLWIENLNSVLDDNRTLTLANGDRLPMSPYCKIIFEPHNIDNASPATVSRCGMVYMSSSGLDWRPLLAAWLLKRPPTEVEVLRNIFEESFSPIYQWSRQNLKYMMDVLEFNIINQALCLLEGLIPNEDNEHKESTYERGASALGAARDGPPLEVPELALDLKVLNEANDSGSKSGATPRVTRIQLERLYVFAVVWSIGAFLEIEDRIKLDAFLTMHFSHLALPPKEPDSEDTVFDFVVGTDGEWDHWRNHVSAFQYPETAMIDFASMLVPNVDSVRTEYLLNTIAKQGKPVLLIGEQGSAKTVMINAYLKKHKSDDNLIRALNFSSATTTFQFQRTIEGCVDKRMGNTYGPPAGKKLTVFIDDINLPHVNEWGDQATNEIVRQLLEMKGFYSLEKPGDFTHIIDLHFVAAMIHPGGGRNDIPQRLKRHFCIFNCPLPSNSSMDKVFGTIASGHYSIKRGFSQEVRELVEKLVPLTRLLWMSTKAKMLPTPAKFHYIFNLRDLSRIWQGMSGFLCNVIDNVKVLMAAWKHEVTRVIADRFTVQADKDWFEKELVFHVAKYLGDEFVEYVQETQYFVDFMRDAPEPTGDETEEVDMELPKVYEPVQSFDDLQERLTMFLTQYNDMIRGHGMDLVFFQDAVEHLIKISRILRHPGGNVLLVGVGGSGKQSLTKLASFIAGYKTFHITLTRSYNVGNFLEDLKVLYRTCGIQGKGTTFIFTDQDVKEEAFLEYLNSVLSSGTVSNLFNRDEQGEIISELIPIMKREFPKRELNQENVMEYFMSRVRQHLHIALCFSPVGEKFRQRAFKFPGLTSGCTLDWFQPWPREALVAVARHFLADFTLLNQTDLLHEVENALGSIQESVAETAKEYFQRFRRSTHVTPRTYLSFLSSYKSVFGSKTAEIGGMATRIETGLAKLQEASETVEKLKTDLAEMEKELALASETAETVLVEVTHRAREAETTKNHVLLAKDRAQQLVDVIAADKAVAEQKLEAARPALEEAEAALNTIKPAHIATVRKLGRPPPLIMRIMDAVLILFQRKIQPVTHEPAFGGFKPSWNESLKMMASTNFLQQLQYFPKDTISDETVELLEPYFRDEEYNIETAKRVCGDVAGLLSWSRAMAFFFTVNKEVLPLKANLALQEVRLSAAMSELAKAEDVLSEKEKALDFVTSQYDSAMGDKKRLTEAAAVCRRKMGIAASLISGLSGEKLRWTLQCRAFKEQIGRLVGDAILATAFLSYAGPFNQEFRTKIFQAWKKTLKNRDIPFTPTLNVTQMMSDTVQQTEWTLQGLPSDDHSIQNAVIVVRSHSYPLLIDPQGQGKNWIKAKEGINELQTTSLNHKYFRTHLDDALSLGRPLLIEDVGEELDPVLDNLLNKNFIRAGSTEKVIIGDKDCDIMPGFTLYITTKLPNPAYTPEVSSKVTMIDFTVTQRGLEDQLLARVVSAERADLEAERTSLFESVMENKRLIQQLEDNLLFRLTSTAGSLIDDEDLLLVLHDTKMTAQEVNHKLVVSSEMEHKINTAREEFRPVATRGSILYFLIVEMSHVNVMYQTSLKQFLHLFDGSLAKAMRTPNILERVSSVLSTLNREVWCYTLRGLYEQHQFLFTLLMAIKIDLHNGAISHAEFMKLIKGGASLDLNTAPPKPYKWILDAVWLNLVELSTLHPFTDLLQQIHENEREWRSWVEKERPEQEEIPCGYSKSLSMVAFRKLLLIRSWCPDRMLQSAQNYVIHSLGSQFIDAPLLDLEVMWGESEPRVPLICILTTCSDPSQKIEHLARQREHEIKSLSMGQGQEVHARRLLAESMSTGHWLLLQNCHLNLAFCHELLESLMEGDVHHGFRLWITTEVHPLFPISLLQTAIKFTNEPPQGIRASMKRTLTDVPQDLLDYSPSPSWPTLVYTVAFLHTVLMERRKYGPLGWNTLYEFNQSDLNGAIQCVQNHLDDMDPRKGISWPTICFMIGEAQYGGRVTDDFDKRLLLTFTSLWFSDRILTPGFEFYQNYTLPTGVQAKSIAGCLEHVANLPATDSPLILGLDANAEITYQMNRAQAILDTILSIQPKEGGNIRGSDTRESVVYRLADDMLEKMPRNYVDHEVRESLSRMGPLLPMAIFLRQEIDRMQRVILTVRKVLLDLKLAIEGTIIMSPHLLQAMDAMYDARVPEAWKNVSWESSTLGFWFTEFLERNTQFTKWIFQGKPKVFWIAGFFNPQGFLTAMRQEVTRAHRGWALDSVVLQSVITRLSKEEVTEHPAEGVYIHGMYLEGASLDRKTGRLVETKGKILYEPMPVIYVYAINSTAGKDPKSYECPIYRKPMRSTATYIGSIDLETDVNPKHWTLRGVALFAPRPLLCCLVFESSQPPFVMPPKDDPETAKLKQELQALIEQCKGLQKGFSDTTLEAATSSVEDLPRIKAITRRMLKGHINKVTSCHYSGDSRHLVSGSLDGKLIVWDTWTGNKIQVIPLRSAWVMCSVFAPSGNYVACGGMDNMCTVYDVNNRDSSGTAKITRELAGYEGFLSTCRFLEDSKIVTGSGDMMITVWDLEAGKKLDQTPAHVGDVCSMSLKAELNLIVTGSVDRCIKLWDVRTLKCVQTFFGHEADVNSVCFHPSGQAFVSASEDKTARLFDIRSDQQVCIYRPPTANSSLTCCSVSQSGRILLAGSDDSTVHLWDLLKGEHNGNLQGHENRITGLSVADSGIGIATSSWDNGVRVWG</sequence>
<dbReference type="SUPFAM" id="SSF52540">
    <property type="entry name" value="P-loop containing nucleoside triphosphate hydrolases"/>
    <property type="match status" value="4"/>
</dbReference>
<dbReference type="FunFam" id="1.20.140.100:FF:000003">
    <property type="entry name" value="Dynein, axonemal, heavy chain 5"/>
    <property type="match status" value="1"/>
</dbReference>
<dbReference type="InterPro" id="IPR026983">
    <property type="entry name" value="DHC"/>
</dbReference>
<keyword evidence="10" id="KW-0243">Dynein</keyword>
<dbReference type="Gene3D" id="1.20.140.100">
    <property type="entry name" value="Dynein heavy chain, N-terminal domain 2"/>
    <property type="match status" value="1"/>
</dbReference>
<keyword evidence="15" id="KW-0807">Transducer</keyword>
<dbReference type="Pfam" id="PF17852">
    <property type="entry name" value="Dynein_AAA_lid"/>
    <property type="match status" value="1"/>
</dbReference>
<keyword evidence="11 18" id="KW-0175">Coiled coil</keyword>
<evidence type="ECO:0000256" key="9">
    <source>
        <dbReference type="ARBA" id="ARBA00022840"/>
    </source>
</evidence>
<comment type="subcellular location">
    <subcellularLocation>
        <location evidence="1">Cytoplasm</location>
        <location evidence="1">Cytoskeleton</location>
        <location evidence="1">Cilium axoneme</location>
    </subcellularLocation>
</comment>
<dbReference type="InterPro" id="IPR019775">
    <property type="entry name" value="WD40_repeat_CS"/>
</dbReference>
<dbReference type="Gene3D" id="1.10.8.1220">
    <property type="match status" value="1"/>
</dbReference>
<feature type="repeat" description="WD" evidence="17">
    <location>
        <begin position="4997"/>
        <end position="5038"/>
    </location>
</feature>
<dbReference type="Pfam" id="PF12781">
    <property type="entry name" value="AAA_9"/>
    <property type="match status" value="1"/>
</dbReference>
<dbReference type="Gene3D" id="1.20.920.30">
    <property type="match status" value="1"/>
</dbReference>
<dbReference type="GO" id="GO:0005874">
    <property type="term" value="C:microtubule"/>
    <property type="evidence" value="ECO:0007669"/>
    <property type="project" value="UniProtKB-KW"/>
</dbReference>
<dbReference type="Gene3D" id="2.130.10.10">
    <property type="entry name" value="YVTN repeat-like/Quinoprotein amine dehydrogenase"/>
    <property type="match status" value="1"/>
</dbReference>
<dbReference type="PANTHER" id="PTHR46532:SF4">
    <property type="entry name" value="AAA+ ATPASE DOMAIN-CONTAINING PROTEIN"/>
    <property type="match status" value="1"/>
</dbReference>
<dbReference type="Gene3D" id="1.10.287.2620">
    <property type="match status" value="1"/>
</dbReference>
<comment type="similarity">
    <text evidence="3">Belongs to the WD repeat G protein beta family.</text>
</comment>
<reference evidence="21 22" key="1">
    <citation type="submission" date="2022-05" db="EMBL/GenBank/DDBJ databases">
        <title>A multi-omics perspective on studying reproductive biology in Daphnia sinensis.</title>
        <authorList>
            <person name="Jia J."/>
        </authorList>
    </citation>
    <scope>NUCLEOTIDE SEQUENCE [LARGE SCALE GENOMIC DNA]</scope>
    <source>
        <strain evidence="21 22">WSL</strain>
    </source>
</reference>
<evidence type="ECO:0000313" key="22">
    <source>
        <dbReference type="Proteomes" id="UP000820818"/>
    </source>
</evidence>
<evidence type="ECO:0000256" key="2">
    <source>
        <dbReference type="ARBA" id="ARBA00008887"/>
    </source>
</evidence>
<dbReference type="InterPro" id="IPR020472">
    <property type="entry name" value="WD40_PAC1"/>
</dbReference>
<feature type="repeat" description="WD" evidence="17">
    <location>
        <begin position="4914"/>
        <end position="4954"/>
    </location>
</feature>
<evidence type="ECO:0000259" key="20">
    <source>
        <dbReference type="SMART" id="SM00382"/>
    </source>
</evidence>
<dbReference type="Pfam" id="PF12780">
    <property type="entry name" value="AAA_8"/>
    <property type="match status" value="1"/>
</dbReference>
<dbReference type="Gene3D" id="1.20.58.1120">
    <property type="match status" value="1"/>
</dbReference>
<feature type="domain" description="AAA+ ATPase" evidence="20">
    <location>
        <begin position="2707"/>
        <end position="2855"/>
    </location>
</feature>
<comment type="caution">
    <text evidence="21">The sequence shown here is derived from an EMBL/GenBank/DDBJ whole genome shotgun (WGS) entry which is preliminary data.</text>
</comment>
<dbReference type="InterPro" id="IPR042222">
    <property type="entry name" value="Dynein_2_N"/>
</dbReference>
<evidence type="ECO:0000256" key="14">
    <source>
        <dbReference type="ARBA" id="ARBA00023212"/>
    </source>
</evidence>
<proteinExistence type="inferred from homology"/>
<dbReference type="InterPro" id="IPR001680">
    <property type="entry name" value="WD40_rpt"/>
</dbReference>
<dbReference type="Proteomes" id="UP000820818">
    <property type="component" value="Linkage Group LG5"/>
</dbReference>
<comment type="similarity">
    <text evidence="2">Belongs to the dynein heavy chain family.</text>
</comment>
<feature type="region of interest" description="Disordered" evidence="19">
    <location>
        <begin position="908"/>
        <end position="1047"/>
    </location>
</feature>
<dbReference type="InterPro" id="IPR042219">
    <property type="entry name" value="AAA_lid_11_sf"/>
</dbReference>
<dbReference type="InterPro" id="IPR001632">
    <property type="entry name" value="WD40_G-protein_beta-like"/>
</dbReference>
<evidence type="ECO:0000256" key="19">
    <source>
        <dbReference type="SAM" id="MobiDB-lite"/>
    </source>
</evidence>
<feature type="repeat" description="WD" evidence="17">
    <location>
        <begin position="5045"/>
        <end position="5074"/>
    </location>
</feature>
<dbReference type="Pfam" id="PF18199">
    <property type="entry name" value="Dynein_C"/>
    <property type="match status" value="1"/>
</dbReference>
<dbReference type="Gene3D" id="1.10.472.130">
    <property type="match status" value="1"/>
</dbReference>
<evidence type="ECO:0000256" key="1">
    <source>
        <dbReference type="ARBA" id="ARBA00004430"/>
    </source>
</evidence>
<dbReference type="GO" id="GO:0007018">
    <property type="term" value="P:microtubule-based movement"/>
    <property type="evidence" value="ECO:0007669"/>
    <property type="project" value="InterPro"/>
</dbReference>
<evidence type="ECO:0000313" key="21">
    <source>
        <dbReference type="EMBL" id="KAI9559122.1"/>
    </source>
</evidence>
<keyword evidence="14" id="KW-0206">Cytoskeleton</keyword>
<dbReference type="PRINTS" id="PR00320">
    <property type="entry name" value="GPROTEINBRPT"/>
</dbReference>
<dbReference type="InterPro" id="IPR041228">
    <property type="entry name" value="Dynein_C"/>
</dbReference>
<dbReference type="GO" id="GO:0007165">
    <property type="term" value="P:signal transduction"/>
    <property type="evidence" value="ECO:0007669"/>
    <property type="project" value="UniProtKB-KW"/>
</dbReference>
<dbReference type="Pfam" id="PF18198">
    <property type="entry name" value="AAA_lid_11"/>
    <property type="match status" value="1"/>
</dbReference>
<dbReference type="InterPro" id="IPR013594">
    <property type="entry name" value="Dynein_heavy_tail"/>
</dbReference>
<dbReference type="FunFam" id="1.10.8.720:FF:000004">
    <property type="entry name" value="Dynein heavy chain 5, axonemal"/>
    <property type="match status" value="1"/>
</dbReference>
<dbReference type="PROSITE" id="PS00678">
    <property type="entry name" value="WD_REPEATS_1"/>
    <property type="match status" value="3"/>
</dbReference>
<dbReference type="InterPro" id="IPR042228">
    <property type="entry name" value="Dynein_linker_3"/>
</dbReference>
<dbReference type="Pfam" id="PF25391">
    <property type="entry name" value="WD40_Gbeta"/>
    <property type="match status" value="1"/>
</dbReference>
<dbReference type="SMART" id="SM00382">
    <property type="entry name" value="AAA"/>
    <property type="match status" value="3"/>
</dbReference>
<dbReference type="InterPro" id="IPR036322">
    <property type="entry name" value="WD40_repeat_dom_sf"/>
</dbReference>
<dbReference type="Pfam" id="PF03028">
    <property type="entry name" value="Dynein_heavy"/>
    <property type="match status" value="1"/>
</dbReference>
<dbReference type="FunFam" id="1.20.1270.280:FF:000002">
    <property type="entry name" value="Dynein heavy chain 5, axonemal"/>
    <property type="match status" value="1"/>
</dbReference>
<dbReference type="InterPro" id="IPR004273">
    <property type="entry name" value="Dynein_heavy_D6_P-loop"/>
</dbReference>
<feature type="coiled-coil region" evidence="18">
    <location>
        <begin position="421"/>
        <end position="448"/>
    </location>
</feature>
<dbReference type="Pfam" id="PF12777">
    <property type="entry name" value="MT"/>
    <property type="match status" value="1"/>
</dbReference>
<accession>A0AAD5KRT9</accession>
<evidence type="ECO:0000256" key="7">
    <source>
        <dbReference type="ARBA" id="ARBA00022737"/>
    </source>
</evidence>
<dbReference type="Pfam" id="PF12774">
    <property type="entry name" value="AAA_6"/>
    <property type="match status" value="1"/>
</dbReference>
<feature type="repeat" description="WD" evidence="17">
    <location>
        <begin position="4824"/>
        <end position="4865"/>
    </location>
</feature>
<dbReference type="FunFam" id="3.20.180.20:FF:000001">
    <property type="entry name" value="Dynein axonemal heavy chain 5"/>
    <property type="match status" value="1"/>
</dbReference>
<feature type="repeat" description="WD" evidence="17">
    <location>
        <begin position="5083"/>
        <end position="5115"/>
    </location>
</feature>
<dbReference type="GO" id="GO:0008569">
    <property type="term" value="F:minus-end-directed microtubule motor activity"/>
    <property type="evidence" value="ECO:0007669"/>
    <property type="project" value="InterPro"/>
</dbReference>
<evidence type="ECO:0000256" key="16">
    <source>
        <dbReference type="ARBA" id="ARBA00023273"/>
    </source>
</evidence>
<keyword evidence="9" id="KW-0067">ATP-binding</keyword>
<evidence type="ECO:0000256" key="4">
    <source>
        <dbReference type="ARBA" id="ARBA00022490"/>
    </source>
</evidence>
<dbReference type="SUPFAM" id="SSF50978">
    <property type="entry name" value="WD40 repeat-like"/>
    <property type="match status" value="1"/>
</dbReference>
<dbReference type="GO" id="GO:0045505">
    <property type="term" value="F:dynein intermediate chain binding"/>
    <property type="evidence" value="ECO:0007669"/>
    <property type="project" value="InterPro"/>
</dbReference>
<dbReference type="InterPro" id="IPR043160">
    <property type="entry name" value="Dynein_C_barrel"/>
</dbReference>
<feature type="domain" description="AAA+ ATPase" evidence="20">
    <location>
        <begin position="2332"/>
        <end position="2461"/>
    </location>
</feature>
<dbReference type="InterPro" id="IPR013602">
    <property type="entry name" value="Dynein_heavy_linker"/>
</dbReference>
<keyword evidence="12" id="KW-0969">Cilium</keyword>
<dbReference type="FunFam" id="3.40.50.300:FF:000543">
    <property type="entry name" value="Dynein axonemal heavy chain 5"/>
    <property type="match status" value="1"/>
</dbReference>
<keyword evidence="16" id="KW-0966">Cell projection</keyword>
<dbReference type="Pfam" id="PF17857">
    <property type="entry name" value="AAA_lid_1"/>
    <property type="match status" value="1"/>
</dbReference>
<evidence type="ECO:0000256" key="17">
    <source>
        <dbReference type="PROSITE-ProRule" id="PRU00221"/>
    </source>
</evidence>
<dbReference type="InterPro" id="IPR027417">
    <property type="entry name" value="P-loop_NTPase"/>
</dbReference>
<dbReference type="PRINTS" id="PR00319">
    <property type="entry name" value="GPROTEINB"/>
</dbReference>
<dbReference type="FunFam" id="3.40.50.300:FF:001221">
    <property type="entry name" value="Axonemal dynein heavy chain 8"/>
    <property type="match status" value="1"/>
</dbReference>
<dbReference type="InterPro" id="IPR024317">
    <property type="entry name" value="Dynein_heavy_chain_D4_dom"/>
</dbReference>
<dbReference type="FunFam" id="1.20.58.1120:FF:000004">
    <property type="entry name" value="Dynein axonemal heavy chain 5"/>
    <property type="match status" value="1"/>
</dbReference>
<evidence type="ECO:0000256" key="5">
    <source>
        <dbReference type="ARBA" id="ARBA00022574"/>
    </source>
</evidence>
<evidence type="ECO:0000256" key="3">
    <source>
        <dbReference type="ARBA" id="ARBA00009768"/>
    </source>
</evidence>
<dbReference type="InterPro" id="IPR015943">
    <property type="entry name" value="WD40/YVTN_repeat-like_dom_sf"/>
</dbReference>
<dbReference type="Gene3D" id="1.20.920.20">
    <property type="match status" value="1"/>
</dbReference>
<keyword evidence="22" id="KW-1185">Reference proteome</keyword>
<dbReference type="FunFam" id="1.10.8.710:FF:000003">
    <property type="entry name" value="Dynein axonemal heavy chain 5"/>
    <property type="match status" value="1"/>
</dbReference>
<dbReference type="InterPro" id="IPR024743">
    <property type="entry name" value="Dynein_HC_stalk"/>
</dbReference>
<dbReference type="FunFam" id="3.10.490.20:FF:000010">
    <property type="entry name" value="Dynein heavy chain, putative"/>
    <property type="match status" value="1"/>
</dbReference>
<dbReference type="GO" id="GO:0005858">
    <property type="term" value="C:axonemal dynein complex"/>
    <property type="evidence" value="ECO:0007669"/>
    <property type="project" value="TreeGrafter"/>
</dbReference>
<dbReference type="Gene3D" id="1.10.8.710">
    <property type="match status" value="1"/>
</dbReference>
<dbReference type="GO" id="GO:0097729">
    <property type="term" value="C:9+2 motile cilium"/>
    <property type="evidence" value="ECO:0007669"/>
    <property type="project" value="UniProtKB-ARBA"/>
</dbReference>
<evidence type="ECO:0000256" key="13">
    <source>
        <dbReference type="ARBA" id="ARBA00023175"/>
    </source>
</evidence>
<dbReference type="FunFam" id="1.10.8.1220:FF:000001">
    <property type="entry name" value="Dynein axonemal heavy chain 5"/>
    <property type="match status" value="1"/>
</dbReference>
<organism evidence="21 22">
    <name type="scientific">Daphnia sinensis</name>
    <dbReference type="NCBI Taxonomy" id="1820382"/>
    <lineage>
        <taxon>Eukaryota</taxon>
        <taxon>Metazoa</taxon>
        <taxon>Ecdysozoa</taxon>
        <taxon>Arthropoda</taxon>
        <taxon>Crustacea</taxon>
        <taxon>Branchiopoda</taxon>
        <taxon>Diplostraca</taxon>
        <taxon>Cladocera</taxon>
        <taxon>Anomopoda</taxon>
        <taxon>Daphniidae</taxon>
        <taxon>Daphnia</taxon>
        <taxon>Daphnia similis group</taxon>
    </lineage>
</organism>
<evidence type="ECO:0000256" key="15">
    <source>
        <dbReference type="ARBA" id="ARBA00023224"/>
    </source>
</evidence>
<dbReference type="EMBL" id="WJBH02000005">
    <property type="protein sequence ID" value="KAI9559122.1"/>
    <property type="molecule type" value="Genomic_DNA"/>
</dbReference>
<feature type="domain" description="AAA+ ATPase" evidence="20">
    <location>
        <begin position="2052"/>
        <end position="2197"/>
    </location>
</feature>
<feature type="coiled-coil region" evidence="18">
    <location>
        <begin position="3560"/>
        <end position="3587"/>
    </location>
</feature>
<keyword evidence="13" id="KW-0505">Motor protein</keyword>
<dbReference type="FunFam" id="3.40.50.300:FF:002141">
    <property type="entry name" value="Dynein heavy chain"/>
    <property type="match status" value="1"/>
</dbReference>
<dbReference type="FunFam" id="3.40.50.300:FF:000044">
    <property type="entry name" value="Dynein heavy chain 5, axonemal"/>
    <property type="match status" value="1"/>
</dbReference>
<keyword evidence="6" id="KW-0493">Microtubule</keyword>
<dbReference type="Pfam" id="PF08393">
    <property type="entry name" value="DHC_N2"/>
    <property type="match status" value="1"/>
</dbReference>
<name>A0AAD5KRT9_9CRUS</name>
<evidence type="ECO:0000256" key="8">
    <source>
        <dbReference type="ARBA" id="ARBA00022741"/>
    </source>
</evidence>